<accession>A0A9P6C2C9</accession>
<dbReference type="AlphaFoldDB" id="A0A9P6C2C9"/>
<evidence type="ECO:0000313" key="2">
    <source>
        <dbReference type="Proteomes" id="UP000807342"/>
    </source>
</evidence>
<dbReference type="EMBL" id="MU151151">
    <property type="protein sequence ID" value="KAF9448747.1"/>
    <property type="molecule type" value="Genomic_DNA"/>
</dbReference>
<dbReference type="Proteomes" id="UP000807342">
    <property type="component" value="Unassembled WGS sequence"/>
</dbReference>
<evidence type="ECO:0000313" key="1">
    <source>
        <dbReference type="EMBL" id="KAF9448747.1"/>
    </source>
</evidence>
<keyword evidence="2" id="KW-1185">Reference proteome</keyword>
<organism evidence="1 2">
    <name type="scientific">Macrolepiota fuliginosa MF-IS2</name>
    <dbReference type="NCBI Taxonomy" id="1400762"/>
    <lineage>
        <taxon>Eukaryota</taxon>
        <taxon>Fungi</taxon>
        <taxon>Dikarya</taxon>
        <taxon>Basidiomycota</taxon>
        <taxon>Agaricomycotina</taxon>
        <taxon>Agaricomycetes</taxon>
        <taxon>Agaricomycetidae</taxon>
        <taxon>Agaricales</taxon>
        <taxon>Agaricineae</taxon>
        <taxon>Agaricaceae</taxon>
        <taxon>Macrolepiota</taxon>
    </lineage>
</organism>
<reference evidence="1" key="1">
    <citation type="submission" date="2020-11" db="EMBL/GenBank/DDBJ databases">
        <authorList>
            <consortium name="DOE Joint Genome Institute"/>
            <person name="Ahrendt S."/>
            <person name="Riley R."/>
            <person name="Andreopoulos W."/>
            <person name="Labutti K."/>
            <person name="Pangilinan J."/>
            <person name="Ruiz-Duenas F.J."/>
            <person name="Barrasa J.M."/>
            <person name="Sanchez-Garcia M."/>
            <person name="Camarero S."/>
            <person name="Miyauchi S."/>
            <person name="Serrano A."/>
            <person name="Linde D."/>
            <person name="Babiker R."/>
            <person name="Drula E."/>
            <person name="Ayuso-Fernandez I."/>
            <person name="Pacheco R."/>
            <person name="Padilla G."/>
            <person name="Ferreira P."/>
            <person name="Barriuso J."/>
            <person name="Kellner H."/>
            <person name="Castanera R."/>
            <person name="Alfaro M."/>
            <person name="Ramirez L."/>
            <person name="Pisabarro A.G."/>
            <person name="Kuo A."/>
            <person name="Tritt A."/>
            <person name="Lipzen A."/>
            <person name="He G."/>
            <person name="Yan M."/>
            <person name="Ng V."/>
            <person name="Cullen D."/>
            <person name="Martin F."/>
            <person name="Rosso M.-N."/>
            <person name="Henrissat B."/>
            <person name="Hibbett D."/>
            <person name="Martinez A.T."/>
            <person name="Grigoriev I.V."/>
        </authorList>
    </citation>
    <scope>NUCLEOTIDE SEQUENCE</scope>
    <source>
        <strain evidence="1">MF-IS2</strain>
    </source>
</reference>
<proteinExistence type="predicted"/>
<sequence length="196" mass="22151">MEGHLTRREFYLVKELVLSWHPDLYDFFHREVRASVSHRRPGTISSFMSTSSDGGTRYKGRLNEELIRQICTWVVKLFPGAPILRLGRPLNEDAICEAYGSEEISIGKGNGGPERRWIGPEKTLVDDRNKDNLKVKRRTLLVRGVTNQVRLAFARHYEFGTDVGPPRGLNPWSEEHSAPGSGQTPSYAVMNIDSNG</sequence>
<name>A0A9P6C2C9_9AGAR</name>
<comment type="caution">
    <text evidence="1">The sequence shown here is derived from an EMBL/GenBank/DDBJ whole genome shotgun (WGS) entry which is preliminary data.</text>
</comment>
<protein>
    <submittedName>
        <fullName evidence="1">Uncharacterized protein</fullName>
    </submittedName>
</protein>
<gene>
    <name evidence="1" type="ORF">P691DRAFT_800321</name>
</gene>